<sequence>MTSQIRLGAIFWLLTVEFFIAQAVAQAAFPGYSLAHMDISLLGVSSCSGVDPNAFAPVCSPLSLVFNAGMAINGALVVLGVWFTRKLWPQGPLTTAALWILAVGGGDGSILVGLFPLDISLPMHIVGAILALFVAGFGMLAMSAALWRRYRGFAVYTLATGAITLVAFVLYALEIYLGLGRGTMERIAAWPHTLWYIVAGGLILRGYFTRAV</sequence>
<keyword evidence="1" id="KW-0812">Transmembrane</keyword>
<dbReference type="EMBL" id="LAPV01000009">
    <property type="protein sequence ID" value="KKC34746.1"/>
    <property type="molecule type" value="Genomic_DNA"/>
</dbReference>
<protein>
    <recommendedName>
        <fullName evidence="6">DUF998 domain-containing protein</fullName>
    </recommendedName>
</protein>
<keyword evidence="4" id="KW-1185">Reference proteome</keyword>
<dbReference type="Proteomes" id="UP000033519">
    <property type="component" value="Unassembled WGS sequence"/>
</dbReference>
<organism evidence="3 5">
    <name type="scientific">Devosia psychrophila</name>
    <dbReference type="NCBI Taxonomy" id="728005"/>
    <lineage>
        <taxon>Bacteria</taxon>
        <taxon>Pseudomonadati</taxon>
        <taxon>Pseudomonadota</taxon>
        <taxon>Alphaproteobacteria</taxon>
        <taxon>Hyphomicrobiales</taxon>
        <taxon>Devosiaceae</taxon>
        <taxon>Devosia</taxon>
    </lineage>
</organism>
<dbReference type="RefSeq" id="WP_046169044.1">
    <property type="nucleotide sequence ID" value="NZ_FOMB01000002.1"/>
</dbReference>
<dbReference type="InterPro" id="IPR009339">
    <property type="entry name" value="DUF998"/>
</dbReference>
<evidence type="ECO:0000256" key="1">
    <source>
        <dbReference type="SAM" id="Phobius"/>
    </source>
</evidence>
<feature type="transmembrane region" description="Helical" evidence="1">
    <location>
        <begin position="96"/>
        <end position="117"/>
    </location>
</feature>
<feature type="transmembrane region" description="Helical" evidence="1">
    <location>
        <begin position="64"/>
        <end position="84"/>
    </location>
</feature>
<evidence type="ECO:0000313" key="3">
    <source>
        <dbReference type="EMBL" id="SFC06633.1"/>
    </source>
</evidence>
<dbReference type="EMBL" id="FOMB01000002">
    <property type="protein sequence ID" value="SFC06633.1"/>
    <property type="molecule type" value="Genomic_DNA"/>
</dbReference>
<evidence type="ECO:0000313" key="4">
    <source>
        <dbReference type="Proteomes" id="UP000033519"/>
    </source>
</evidence>
<dbReference type="Pfam" id="PF06197">
    <property type="entry name" value="DUF998"/>
    <property type="match status" value="1"/>
</dbReference>
<dbReference type="Proteomes" id="UP000182258">
    <property type="component" value="Unassembled WGS sequence"/>
</dbReference>
<dbReference type="AlphaFoldDB" id="A0A0F5Q293"/>
<feature type="transmembrane region" description="Helical" evidence="1">
    <location>
        <begin position="123"/>
        <end position="146"/>
    </location>
</feature>
<evidence type="ECO:0000313" key="5">
    <source>
        <dbReference type="Proteomes" id="UP000182258"/>
    </source>
</evidence>
<evidence type="ECO:0008006" key="6">
    <source>
        <dbReference type="Google" id="ProtNLM"/>
    </source>
</evidence>
<dbReference type="PATRIC" id="fig|728005.3.peg.4139"/>
<keyword evidence="1" id="KW-1133">Transmembrane helix</keyword>
<keyword evidence="1" id="KW-0472">Membrane</keyword>
<reference evidence="2 4" key="1">
    <citation type="submission" date="2015-03" db="EMBL/GenBank/DDBJ databases">
        <authorList>
            <person name="Lepp D."/>
            <person name="Hassan Y.I."/>
            <person name="Li X.-Z."/>
            <person name="Zhou T."/>
        </authorList>
    </citation>
    <scope>NUCLEOTIDE SEQUENCE [LARGE SCALE GENOMIC DNA]</scope>
    <source>
        <strain evidence="2 4">Cr7-05</strain>
    </source>
</reference>
<dbReference type="STRING" id="728005.SAMN04488059_10220"/>
<evidence type="ECO:0000313" key="2">
    <source>
        <dbReference type="EMBL" id="KKC34746.1"/>
    </source>
</evidence>
<name>A0A0F5Q293_9HYPH</name>
<feature type="transmembrane region" description="Helical" evidence="1">
    <location>
        <begin position="189"/>
        <end position="208"/>
    </location>
</feature>
<accession>A0A0F5Q293</accession>
<dbReference type="OrthoDB" id="5191116at2"/>
<gene>
    <name evidence="3" type="ORF">SAMN04488059_10220</name>
    <name evidence="2" type="ORF">WH91_00460</name>
</gene>
<proteinExistence type="predicted"/>
<feature type="transmembrane region" description="Helical" evidence="1">
    <location>
        <begin position="153"/>
        <end position="177"/>
    </location>
</feature>
<reference evidence="3 5" key="2">
    <citation type="submission" date="2016-10" db="EMBL/GenBank/DDBJ databases">
        <authorList>
            <person name="de Groot N.N."/>
        </authorList>
    </citation>
    <scope>NUCLEOTIDE SEQUENCE [LARGE SCALE GENOMIC DNA]</scope>
    <source>
        <strain evidence="3 5">CGMCC 1.10210</strain>
    </source>
</reference>